<feature type="compositionally biased region" description="Polar residues" evidence="1">
    <location>
        <begin position="61"/>
        <end position="70"/>
    </location>
</feature>
<evidence type="ECO:0000256" key="1">
    <source>
        <dbReference type="SAM" id="MobiDB-lite"/>
    </source>
</evidence>
<feature type="compositionally biased region" description="Polar residues" evidence="1">
    <location>
        <begin position="1"/>
        <end position="23"/>
    </location>
</feature>
<keyword evidence="3" id="KW-1185">Reference proteome</keyword>
<gene>
    <name evidence="2" type="ORF">B0T14DRAFT_412002</name>
</gene>
<accession>A0AA39WXU9</accession>
<sequence length="358" mass="39586">HVRTKSSVTTLTGATTLRPPSQGSTTPSASQPAPAPAERSRPPITRSTAPPHHRRQLSGPAPSTTSSRTRPQPAPQPAIERHRPAFTTLQQHYSPAKSLAPKPLTATFLAPPSPSKLPSNLAISAETARLQTQLLQLHLMHRSAHEVTTQWRASAKEKFSVRFDNLLAKEDEVTRLERRVEEARNAQALVEWAGREGKGLEEKVQVLDAVLGTLWTLGEHGGRYARVVRRFEKWVAKAEDTVAKREKVGGLEELVGAGEEVLVGEMDAAWKEEVRGLGRRLEEVRRGLRGLEAEKREGDESCLGRIVNGCEVLVRGMLAELDVMGGIEREVVSDEMRWVREVNRGVGEEPRRAGAIWR</sequence>
<organism evidence="2 3">
    <name type="scientific">Immersiella caudata</name>
    <dbReference type="NCBI Taxonomy" id="314043"/>
    <lineage>
        <taxon>Eukaryota</taxon>
        <taxon>Fungi</taxon>
        <taxon>Dikarya</taxon>
        <taxon>Ascomycota</taxon>
        <taxon>Pezizomycotina</taxon>
        <taxon>Sordariomycetes</taxon>
        <taxon>Sordariomycetidae</taxon>
        <taxon>Sordariales</taxon>
        <taxon>Lasiosphaeriaceae</taxon>
        <taxon>Immersiella</taxon>
    </lineage>
</organism>
<reference evidence="2" key="1">
    <citation type="submission" date="2023-06" db="EMBL/GenBank/DDBJ databases">
        <title>Genome-scale phylogeny and comparative genomics of the fungal order Sordariales.</title>
        <authorList>
            <consortium name="Lawrence Berkeley National Laboratory"/>
            <person name="Hensen N."/>
            <person name="Bonometti L."/>
            <person name="Westerberg I."/>
            <person name="Brannstrom I.O."/>
            <person name="Guillou S."/>
            <person name="Cros-Aarteil S."/>
            <person name="Calhoun S."/>
            <person name="Haridas S."/>
            <person name="Kuo A."/>
            <person name="Mondo S."/>
            <person name="Pangilinan J."/>
            <person name="Riley R."/>
            <person name="Labutti K."/>
            <person name="Andreopoulos B."/>
            <person name="Lipzen A."/>
            <person name="Chen C."/>
            <person name="Yanf M."/>
            <person name="Daum C."/>
            <person name="Ng V."/>
            <person name="Clum A."/>
            <person name="Steindorff A."/>
            <person name="Ohm R."/>
            <person name="Martin F."/>
            <person name="Silar P."/>
            <person name="Natvig D."/>
            <person name="Lalanne C."/>
            <person name="Gautier V."/>
            <person name="Ament-Velasquez S.L."/>
            <person name="Kruys A."/>
            <person name="Hutchinson M.I."/>
            <person name="Powell A.J."/>
            <person name="Barry K."/>
            <person name="Miller A.N."/>
            <person name="Grigoriev I.V."/>
            <person name="Debuchy R."/>
            <person name="Gladieux P."/>
            <person name="Thoren M.H."/>
            <person name="Johannesson H."/>
        </authorList>
    </citation>
    <scope>NUCLEOTIDE SEQUENCE</scope>
    <source>
        <strain evidence="2">CBS 606.72</strain>
    </source>
</reference>
<feature type="non-terminal residue" evidence="2">
    <location>
        <position position="1"/>
    </location>
</feature>
<feature type="region of interest" description="Disordered" evidence="1">
    <location>
        <begin position="1"/>
        <end position="79"/>
    </location>
</feature>
<feature type="region of interest" description="Disordered" evidence="1">
    <location>
        <begin position="92"/>
        <end position="111"/>
    </location>
</feature>
<feature type="non-terminal residue" evidence="2">
    <location>
        <position position="358"/>
    </location>
</feature>
<protein>
    <submittedName>
        <fullName evidence="2">Uncharacterized protein</fullName>
    </submittedName>
</protein>
<proteinExistence type="predicted"/>
<dbReference type="Proteomes" id="UP001175000">
    <property type="component" value="Unassembled WGS sequence"/>
</dbReference>
<evidence type="ECO:0000313" key="3">
    <source>
        <dbReference type="Proteomes" id="UP001175000"/>
    </source>
</evidence>
<dbReference type="AlphaFoldDB" id="A0AA39WXU9"/>
<dbReference type="EMBL" id="JAULSU010000003">
    <property type="protein sequence ID" value="KAK0623531.1"/>
    <property type="molecule type" value="Genomic_DNA"/>
</dbReference>
<name>A0AA39WXU9_9PEZI</name>
<evidence type="ECO:0000313" key="2">
    <source>
        <dbReference type="EMBL" id="KAK0623531.1"/>
    </source>
</evidence>
<comment type="caution">
    <text evidence="2">The sequence shown here is derived from an EMBL/GenBank/DDBJ whole genome shotgun (WGS) entry which is preliminary data.</text>
</comment>